<dbReference type="Gramene" id="KQJ95457">
    <property type="protein sequence ID" value="KQJ95457"/>
    <property type="gene ID" value="BRADI_3g17326v3"/>
</dbReference>
<reference evidence="3" key="3">
    <citation type="submission" date="2018-08" db="UniProtKB">
        <authorList>
            <consortium name="EnsemblPlants"/>
        </authorList>
    </citation>
    <scope>IDENTIFICATION</scope>
    <source>
        <strain evidence="3">cv. Bd21</strain>
    </source>
</reference>
<name>A0A0Q3Q1D5_BRADI</name>
<evidence type="ECO:0000313" key="3">
    <source>
        <dbReference type="EnsemblPlants" id="KQJ95457"/>
    </source>
</evidence>
<accession>A0A0Q3Q1D5</accession>
<dbReference type="EMBL" id="CM000882">
    <property type="protein sequence ID" value="KQJ95457.1"/>
    <property type="molecule type" value="Genomic_DNA"/>
</dbReference>
<gene>
    <name evidence="2" type="ORF">BRADI_3g17326v3</name>
</gene>
<organism evidence="2">
    <name type="scientific">Brachypodium distachyon</name>
    <name type="common">Purple false brome</name>
    <name type="synonym">Trachynia distachya</name>
    <dbReference type="NCBI Taxonomy" id="15368"/>
    <lineage>
        <taxon>Eukaryota</taxon>
        <taxon>Viridiplantae</taxon>
        <taxon>Streptophyta</taxon>
        <taxon>Embryophyta</taxon>
        <taxon>Tracheophyta</taxon>
        <taxon>Spermatophyta</taxon>
        <taxon>Magnoliopsida</taxon>
        <taxon>Liliopsida</taxon>
        <taxon>Poales</taxon>
        <taxon>Poaceae</taxon>
        <taxon>BOP clade</taxon>
        <taxon>Pooideae</taxon>
        <taxon>Stipodae</taxon>
        <taxon>Brachypodieae</taxon>
        <taxon>Brachypodium</taxon>
    </lineage>
</organism>
<evidence type="ECO:0000256" key="1">
    <source>
        <dbReference type="SAM" id="MobiDB-lite"/>
    </source>
</evidence>
<reference evidence="2 3" key="1">
    <citation type="journal article" date="2010" name="Nature">
        <title>Genome sequencing and analysis of the model grass Brachypodium distachyon.</title>
        <authorList>
            <consortium name="International Brachypodium Initiative"/>
        </authorList>
    </citation>
    <scope>NUCLEOTIDE SEQUENCE [LARGE SCALE GENOMIC DNA]</scope>
    <source>
        <strain evidence="2 3">Bd21</strain>
    </source>
</reference>
<evidence type="ECO:0000313" key="2">
    <source>
        <dbReference type="EMBL" id="KQJ95457.1"/>
    </source>
</evidence>
<dbReference type="Proteomes" id="UP000008810">
    <property type="component" value="Chromosome 3"/>
</dbReference>
<reference evidence="2" key="2">
    <citation type="submission" date="2017-06" db="EMBL/GenBank/DDBJ databases">
        <title>WGS assembly of Brachypodium distachyon.</title>
        <authorList>
            <consortium name="The International Brachypodium Initiative"/>
            <person name="Lucas S."/>
            <person name="Harmon-Smith M."/>
            <person name="Lail K."/>
            <person name="Tice H."/>
            <person name="Grimwood J."/>
            <person name="Bruce D."/>
            <person name="Barry K."/>
            <person name="Shu S."/>
            <person name="Lindquist E."/>
            <person name="Wang M."/>
            <person name="Pitluck S."/>
            <person name="Vogel J.P."/>
            <person name="Garvin D.F."/>
            <person name="Mockler T.C."/>
            <person name="Schmutz J."/>
            <person name="Rokhsar D."/>
            <person name="Bevan M.W."/>
        </authorList>
    </citation>
    <scope>NUCLEOTIDE SEQUENCE</scope>
    <source>
        <strain evidence="2">Bd21</strain>
    </source>
</reference>
<feature type="region of interest" description="Disordered" evidence="1">
    <location>
        <begin position="1"/>
        <end position="40"/>
    </location>
</feature>
<proteinExistence type="predicted"/>
<sequence>MPAKPNISASPATRRLQTPRHPLPPSSLAAASSPPPRASDRLRLRLGASTPRLMAAGAPGPRFAAGDCLRHAGIGQRALPLLTEKEGKGIGLPLEAAP</sequence>
<evidence type="ECO:0000313" key="4">
    <source>
        <dbReference type="Proteomes" id="UP000008810"/>
    </source>
</evidence>
<dbReference type="InParanoid" id="A0A0Q3Q1D5"/>
<dbReference type="AlphaFoldDB" id="A0A0Q3Q1D5"/>
<protein>
    <submittedName>
        <fullName evidence="2 3">Uncharacterized protein</fullName>
    </submittedName>
</protein>
<dbReference type="EnsemblPlants" id="KQJ95457">
    <property type="protein sequence ID" value="KQJ95457"/>
    <property type="gene ID" value="BRADI_3g17326v3"/>
</dbReference>
<keyword evidence="4" id="KW-1185">Reference proteome</keyword>